<organism evidence="1 2">
    <name type="scientific">Rhizoctonia solani</name>
    <dbReference type="NCBI Taxonomy" id="456999"/>
    <lineage>
        <taxon>Eukaryota</taxon>
        <taxon>Fungi</taxon>
        <taxon>Dikarya</taxon>
        <taxon>Basidiomycota</taxon>
        <taxon>Agaricomycotina</taxon>
        <taxon>Agaricomycetes</taxon>
        <taxon>Cantharellales</taxon>
        <taxon>Ceratobasidiaceae</taxon>
        <taxon>Rhizoctonia</taxon>
    </lineage>
</organism>
<evidence type="ECO:0000313" key="2">
    <source>
        <dbReference type="Proteomes" id="UP000663846"/>
    </source>
</evidence>
<proteinExistence type="predicted"/>
<protein>
    <submittedName>
        <fullName evidence="1">Uncharacterized protein</fullName>
    </submittedName>
</protein>
<evidence type="ECO:0000313" key="1">
    <source>
        <dbReference type="EMBL" id="CAE6455285.1"/>
    </source>
</evidence>
<dbReference type="AlphaFoldDB" id="A0A8H3BFX2"/>
<dbReference type="Proteomes" id="UP000663846">
    <property type="component" value="Unassembled WGS sequence"/>
</dbReference>
<reference evidence="1" key="1">
    <citation type="submission" date="2021-01" db="EMBL/GenBank/DDBJ databases">
        <authorList>
            <person name="Kaushik A."/>
        </authorList>
    </citation>
    <scope>NUCLEOTIDE SEQUENCE</scope>
    <source>
        <strain evidence="1">AG1-1C</strain>
    </source>
</reference>
<dbReference type="EMBL" id="CAJMWS010000615">
    <property type="protein sequence ID" value="CAE6455285.1"/>
    <property type="molecule type" value="Genomic_DNA"/>
</dbReference>
<sequence>MSSTPFFTITMKQAIQYTKKANLYIDFMLNLSPKDYGLFNSANIVERKFALNKEIFSELYEEEGVIKLADYVGIEDVDDIPAGSVTPLYDHFEDSNILYPHEPTKLHYHYMVTQYFDTEDELQEYVVEQQVWAMFMISALHLLAEQDG</sequence>
<gene>
    <name evidence="1" type="ORF">RDB_LOCUS151528</name>
</gene>
<name>A0A8H3BFX2_9AGAM</name>
<accession>A0A8H3BFX2</accession>
<comment type="caution">
    <text evidence="1">The sequence shown here is derived from an EMBL/GenBank/DDBJ whole genome shotgun (WGS) entry which is preliminary data.</text>
</comment>